<evidence type="ECO:0000256" key="5">
    <source>
        <dbReference type="ARBA" id="ARBA00022692"/>
    </source>
</evidence>
<keyword evidence="7" id="KW-0406">Ion transport</keyword>
<dbReference type="Proteomes" id="UP001529338">
    <property type="component" value="Unassembled WGS sequence"/>
</dbReference>
<comment type="subcellular location">
    <subcellularLocation>
        <location evidence="1">Membrane</location>
        <topology evidence="1">Multi-pass membrane protein</topology>
    </subcellularLocation>
</comment>
<evidence type="ECO:0000256" key="8">
    <source>
        <dbReference type="ARBA" id="ARBA00023136"/>
    </source>
</evidence>
<feature type="transmembrane region" description="Helical" evidence="10">
    <location>
        <begin position="143"/>
        <end position="165"/>
    </location>
</feature>
<keyword evidence="5 10" id="KW-0812">Transmembrane</keyword>
<feature type="transmembrane region" description="Helical" evidence="10">
    <location>
        <begin position="113"/>
        <end position="131"/>
    </location>
</feature>
<feature type="transmembrane region" description="Helical" evidence="10">
    <location>
        <begin position="267"/>
        <end position="287"/>
    </location>
</feature>
<keyword evidence="4" id="KW-0050">Antiport</keyword>
<dbReference type="Pfam" id="PF00999">
    <property type="entry name" value="Na_H_Exchanger"/>
    <property type="match status" value="1"/>
</dbReference>
<feature type="transmembrane region" description="Helical" evidence="10">
    <location>
        <begin position="6"/>
        <end position="22"/>
    </location>
</feature>
<dbReference type="InterPro" id="IPR038770">
    <property type="entry name" value="Na+/solute_symporter_sf"/>
</dbReference>
<dbReference type="RefSeq" id="WP_289456579.1">
    <property type="nucleotide sequence ID" value="NZ_JAUCGQ010000003.1"/>
</dbReference>
<feature type="transmembrane region" description="Helical" evidence="10">
    <location>
        <begin position="84"/>
        <end position="107"/>
    </location>
</feature>
<proteinExistence type="inferred from homology"/>
<feature type="transmembrane region" description="Helical" evidence="10">
    <location>
        <begin position="171"/>
        <end position="195"/>
    </location>
</feature>
<evidence type="ECO:0000313" key="12">
    <source>
        <dbReference type="EMBL" id="MDM7856413.1"/>
    </source>
</evidence>
<feature type="transmembrane region" description="Helical" evidence="10">
    <location>
        <begin position="55"/>
        <end position="72"/>
    </location>
</feature>
<evidence type="ECO:0000313" key="13">
    <source>
        <dbReference type="Proteomes" id="UP001529338"/>
    </source>
</evidence>
<feature type="domain" description="Cation/H+ exchanger transmembrane" evidence="11">
    <location>
        <begin position="10"/>
        <end position="378"/>
    </location>
</feature>
<evidence type="ECO:0000256" key="9">
    <source>
        <dbReference type="SAM" id="MobiDB-lite"/>
    </source>
</evidence>
<evidence type="ECO:0000256" key="7">
    <source>
        <dbReference type="ARBA" id="ARBA00023065"/>
    </source>
</evidence>
<keyword evidence="6 10" id="KW-1133">Transmembrane helix</keyword>
<dbReference type="EMBL" id="JAUCGQ010000003">
    <property type="protein sequence ID" value="MDM7856413.1"/>
    <property type="molecule type" value="Genomic_DNA"/>
</dbReference>
<keyword evidence="3" id="KW-0813">Transport</keyword>
<feature type="transmembrane region" description="Helical" evidence="10">
    <location>
        <begin position="299"/>
        <end position="319"/>
    </location>
</feature>
<accession>A0ABT7SJQ4</accession>
<feature type="region of interest" description="Disordered" evidence="9">
    <location>
        <begin position="387"/>
        <end position="407"/>
    </location>
</feature>
<comment type="caution">
    <text evidence="12">The sequence shown here is derived from an EMBL/GenBank/DDBJ whole genome shotgun (WGS) entry which is preliminary data.</text>
</comment>
<dbReference type="PANTHER" id="PTHR43562">
    <property type="entry name" value="NAPA-TYPE SODIUM/HYDROGEN ANTIPORTER"/>
    <property type="match status" value="1"/>
</dbReference>
<feature type="transmembrane region" description="Helical" evidence="10">
    <location>
        <begin position="362"/>
        <end position="384"/>
    </location>
</feature>
<feature type="transmembrane region" description="Helical" evidence="10">
    <location>
        <begin position="331"/>
        <end position="350"/>
    </location>
</feature>
<gene>
    <name evidence="12" type="ORF">QRT04_15860</name>
</gene>
<dbReference type="PANTHER" id="PTHR43562:SF1">
    <property type="entry name" value="NA(+)_H(+) ANTIPORTER YJBQ-RELATED"/>
    <property type="match status" value="1"/>
</dbReference>
<keyword evidence="8 10" id="KW-0472">Membrane</keyword>
<keyword evidence="13" id="KW-1185">Reference proteome</keyword>
<evidence type="ECO:0000256" key="2">
    <source>
        <dbReference type="ARBA" id="ARBA00005551"/>
    </source>
</evidence>
<protein>
    <submittedName>
        <fullName evidence="12">Cation:proton antiporter</fullName>
    </submittedName>
</protein>
<reference evidence="12 13" key="1">
    <citation type="submission" date="2023-06" db="EMBL/GenBank/DDBJ databases">
        <title>Cellulomonas sp. MW4 Whole genome sequence.</title>
        <authorList>
            <person name="Park S."/>
        </authorList>
    </citation>
    <scope>NUCLEOTIDE SEQUENCE [LARGE SCALE GENOMIC DNA]</scope>
    <source>
        <strain evidence="12 13">MW4</strain>
    </source>
</reference>
<evidence type="ECO:0000256" key="1">
    <source>
        <dbReference type="ARBA" id="ARBA00004141"/>
    </source>
</evidence>
<organism evidence="12 13">
    <name type="scientific">Cellulomonas alba</name>
    <dbReference type="NCBI Taxonomy" id="3053467"/>
    <lineage>
        <taxon>Bacteria</taxon>
        <taxon>Bacillati</taxon>
        <taxon>Actinomycetota</taxon>
        <taxon>Actinomycetes</taxon>
        <taxon>Micrococcales</taxon>
        <taxon>Cellulomonadaceae</taxon>
        <taxon>Cellulomonas</taxon>
    </lineage>
</organism>
<evidence type="ECO:0000256" key="3">
    <source>
        <dbReference type="ARBA" id="ARBA00022448"/>
    </source>
</evidence>
<comment type="similarity">
    <text evidence="2">Belongs to the monovalent cation:proton antiporter 2 (CPA2) transporter (TC 2.A.37) family.</text>
</comment>
<evidence type="ECO:0000259" key="11">
    <source>
        <dbReference type="Pfam" id="PF00999"/>
    </source>
</evidence>
<evidence type="ECO:0000256" key="4">
    <source>
        <dbReference type="ARBA" id="ARBA00022449"/>
    </source>
</evidence>
<evidence type="ECO:0000256" key="6">
    <source>
        <dbReference type="ARBA" id="ARBA00022989"/>
    </source>
</evidence>
<feature type="transmembrane region" description="Helical" evidence="10">
    <location>
        <begin position="29"/>
        <end position="49"/>
    </location>
</feature>
<dbReference type="Gene3D" id="1.20.1530.20">
    <property type="match status" value="1"/>
</dbReference>
<name>A0ABT7SJQ4_9CELL</name>
<feature type="transmembrane region" description="Helical" evidence="10">
    <location>
        <begin position="215"/>
        <end position="232"/>
    </location>
</feature>
<sequence>MLTSAALVAVVAFVSPLAVRMLRLPVPDVVLQILLGVLIGPQVLGWASVDGPVRVLSLVGLSFLLFLAGLELEPKTLRGRPVRLAAVGFVLSFGLALALGQVLGVVGLVRSPVLVAVIVSATALGIVLPILKDAGRLEAPLGQIVVAGASIAEVVPVVLLSLLFSEHAGGIVSQLTLFGAFVALVGVAAIVFVGLDRWTWVRRTLVALQGTTAEIRVRAAVALLMTFAAVAAAFGLEAILGAFLAGATVAFLDHDDHADHEQFRPKLQAVGFGALIPYFFVATGMSLDVQSLVDNPSTLARVPVFLAAILVARAVPALVYRRQLGSTRDSVAAGLFQATTLSIPVVGGLIGMRLGLIRPENYVALVTAGLVSVVVFPPLGLLLARPRPHDRHAPERPGAVALQEETP</sequence>
<evidence type="ECO:0000256" key="10">
    <source>
        <dbReference type="SAM" id="Phobius"/>
    </source>
</evidence>
<dbReference type="InterPro" id="IPR006153">
    <property type="entry name" value="Cation/H_exchanger_TM"/>
</dbReference>